<keyword evidence="2" id="KW-1185">Reference proteome</keyword>
<name>A0AAV2ZBG1_9STRA</name>
<dbReference type="Proteomes" id="UP001146120">
    <property type="component" value="Unassembled WGS sequence"/>
</dbReference>
<evidence type="ECO:0000313" key="2">
    <source>
        <dbReference type="Proteomes" id="UP001146120"/>
    </source>
</evidence>
<protein>
    <submittedName>
        <fullName evidence="1">Uncharacterized protein</fullName>
    </submittedName>
</protein>
<reference evidence="1" key="1">
    <citation type="submission" date="2022-11" db="EMBL/GenBank/DDBJ databases">
        <authorList>
            <person name="Morgan W.R."/>
            <person name="Tartar A."/>
        </authorList>
    </citation>
    <scope>NUCLEOTIDE SEQUENCE</scope>
    <source>
        <strain evidence="1">ARSEF 373</strain>
    </source>
</reference>
<dbReference type="AlphaFoldDB" id="A0AAV2ZBG1"/>
<proteinExistence type="predicted"/>
<reference evidence="1" key="2">
    <citation type="journal article" date="2023" name="Microbiol Resour">
        <title>Decontamination and Annotation of the Draft Genome Sequence of the Oomycete Lagenidium giganteum ARSEF 373.</title>
        <authorList>
            <person name="Morgan W.R."/>
            <person name="Tartar A."/>
        </authorList>
    </citation>
    <scope>NUCLEOTIDE SEQUENCE</scope>
    <source>
        <strain evidence="1">ARSEF 373</strain>
    </source>
</reference>
<gene>
    <name evidence="1" type="ORF">N0F65_009434</name>
</gene>
<dbReference type="Pfam" id="PF08238">
    <property type="entry name" value="Sel1"/>
    <property type="match status" value="7"/>
</dbReference>
<dbReference type="SUPFAM" id="SSF81901">
    <property type="entry name" value="HCP-like"/>
    <property type="match status" value="2"/>
</dbReference>
<accession>A0AAV2ZBG1</accession>
<dbReference type="SMART" id="SM00671">
    <property type="entry name" value="SEL1"/>
    <property type="match status" value="7"/>
</dbReference>
<dbReference type="EMBL" id="DAKRPA010000012">
    <property type="protein sequence ID" value="DBA04087.1"/>
    <property type="molecule type" value="Genomic_DNA"/>
</dbReference>
<comment type="caution">
    <text evidence="1">The sequence shown here is derived from an EMBL/GenBank/DDBJ whole genome shotgun (WGS) entry which is preliminary data.</text>
</comment>
<sequence>MQRLLRRWRPRDAAETKLLNEGIEKSIHELRQLGRRHTPEQFESAPVVTRAKSAVQLCRLGNLMYENAETDEDETRKALFLWKKAMEKGSDAAKFSYAMCLKKGIGVDGPNINEATKYFQELTTAGHAWGTFAYADALSKGDGVRKNEKKAFELFKRCADHGIPPAYMNVANMYQSGTGTEKNEHESIVYLHKAADAGDPSAKARLGELYFHGKGVPQDRPKAVRFYKEAAVLGVVTAQFNLGFLFLTGDGVPRNALQAEALFRQAADQGFVMAMVNLAQMYRTGYDDVPQNVELARKWLELAAPHDLNAKELLQMMDSADKADTQ</sequence>
<organism evidence="1 2">
    <name type="scientific">Lagenidium giganteum</name>
    <dbReference type="NCBI Taxonomy" id="4803"/>
    <lineage>
        <taxon>Eukaryota</taxon>
        <taxon>Sar</taxon>
        <taxon>Stramenopiles</taxon>
        <taxon>Oomycota</taxon>
        <taxon>Peronosporomycetes</taxon>
        <taxon>Pythiales</taxon>
        <taxon>Pythiaceae</taxon>
    </lineage>
</organism>
<dbReference type="Gene3D" id="1.25.40.10">
    <property type="entry name" value="Tetratricopeptide repeat domain"/>
    <property type="match status" value="2"/>
</dbReference>
<dbReference type="InterPro" id="IPR052945">
    <property type="entry name" value="Mitotic_Regulator"/>
</dbReference>
<dbReference type="PANTHER" id="PTHR43628:SF1">
    <property type="entry name" value="CHITIN SYNTHASE REGULATORY FACTOR 2-RELATED"/>
    <property type="match status" value="1"/>
</dbReference>
<dbReference type="InterPro" id="IPR006597">
    <property type="entry name" value="Sel1-like"/>
</dbReference>
<evidence type="ECO:0000313" key="1">
    <source>
        <dbReference type="EMBL" id="DBA04087.1"/>
    </source>
</evidence>
<dbReference type="InterPro" id="IPR011990">
    <property type="entry name" value="TPR-like_helical_dom_sf"/>
</dbReference>
<dbReference type="PANTHER" id="PTHR43628">
    <property type="entry name" value="ACTIVATOR OF C KINASE PROTEIN 1-RELATED"/>
    <property type="match status" value="1"/>
</dbReference>